<organism evidence="3">
    <name type="scientific">Pseudoalteromonas prydzensis</name>
    <dbReference type="NCBI Taxonomy" id="182141"/>
    <lineage>
        <taxon>Bacteria</taxon>
        <taxon>Pseudomonadati</taxon>
        <taxon>Pseudomonadota</taxon>
        <taxon>Gammaproteobacteria</taxon>
        <taxon>Alteromonadales</taxon>
        <taxon>Pseudoalteromonadaceae</taxon>
        <taxon>Pseudoalteromonas</taxon>
    </lineage>
</organism>
<accession>A0A7V1D0T1</accession>
<feature type="domain" description="Tyr recombinase" evidence="2">
    <location>
        <begin position="94"/>
        <end position="293"/>
    </location>
</feature>
<dbReference type="RefSeq" id="WP_304183540.1">
    <property type="nucleotide sequence ID" value="NZ_DRGM01000165.1"/>
</dbReference>
<evidence type="ECO:0000259" key="2">
    <source>
        <dbReference type="PROSITE" id="PS51898"/>
    </source>
</evidence>
<protein>
    <submittedName>
        <fullName evidence="3">Site-specific integrase</fullName>
    </submittedName>
</protein>
<dbReference type="InterPro" id="IPR011010">
    <property type="entry name" value="DNA_brk_join_enz"/>
</dbReference>
<proteinExistence type="predicted"/>
<dbReference type="PROSITE" id="PS51898">
    <property type="entry name" value="TYR_RECOMBINASE"/>
    <property type="match status" value="1"/>
</dbReference>
<dbReference type="Gene3D" id="1.10.443.10">
    <property type="entry name" value="Intergrase catalytic core"/>
    <property type="match status" value="1"/>
</dbReference>
<dbReference type="SUPFAM" id="SSF56349">
    <property type="entry name" value="DNA breaking-rejoining enzymes"/>
    <property type="match status" value="1"/>
</dbReference>
<dbReference type="EMBL" id="DRGM01000165">
    <property type="protein sequence ID" value="HEA17822.1"/>
    <property type="molecule type" value="Genomic_DNA"/>
</dbReference>
<dbReference type="GO" id="GO:0006310">
    <property type="term" value="P:DNA recombination"/>
    <property type="evidence" value="ECO:0007669"/>
    <property type="project" value="UniProtKB-KW"/>
</dbReference>
<comment type="caution">
    <text evidence="3">The sequence shown here is derived from an EMBL/GenBank/DDBJ whole genome shotgun (WGS) entry which is preliminary data.</text>
</comment>
<dbReference type="GO" id="GO:0003677">
    <property type="term" value="F:DNA binding"/>
    <property type="evidence" value="ECO:0007669"/>
    <property type="project" value="InterPro"/>
</dbReference>
<reference evidence="3" key="1">
    <citation type="journal article" date="2020" name="mSystems">
        <title>Genome- and Community-Level Interaction Insights into Carbon Utilization and Element Cycling Functions of Hydrothermarchaeota in Hydrothermal Sediment.</title>
        <authorList>
            <person name="Zhou Z."/>
            <person name="Liu Y."/>
            <person name="Xu W."/>
            <person name="Pan J."/>
            <person name="Luo Z.H."/>
            <person name="Li M."/>
        </authorList>
    </citation>
    <scope>NUCLEOTIDE SEQUENCE [LARGE SCALE GENOMIC DNA]</scope>
    <source>
        <strain evidence="3">HyVt-346</strain>
    </source>
</reference>
<name>A0A7V1D0T1_9GAMM</name>
<evidence type="ECO:0000313" key="3">
    <source>
        <dbReference type="EMBL" id="HEA17822.1"/>
    </source>
</evidence>
<dbReference type="AlphaFoldDB" id="A0A7V1D0T1"/>
<dbReference type="InterPro" id="IPR013762">
    <property type="entry name" value="Integrase-like_cat_sf"/>
</dbReference>
<dbReference type="InterPro" id="IPR002104">
    <property type="entry name" value="Integrase_catalytic"/>
</dbReference>
<evidence type="ECO:0000256" key="1">
    <source>
        <dbReference type="ARBA" id="ARBA00023172"/>
    </source>
</evidence>
<gene>
    <name evidence="3" type="ORF">ENH88_15540</name>
</gene>
<sequence>MPKFAKPEAQAQKLAKNLYKHKIIKSLGTARNYKTALIKIARWSKDIGINGVQGMSIQDAYKYLDYRSEFAGQKTLDMERQAIQAMFKLNGKLSTKETLTVIKSEKEIIEKSRAYTPAQAHAISEHQTRKYNLSTQIAYAAGLRAHELLTIARVSERKADSRPALNSKWLGREGSIYTVKGKGGLIRDVLIPSALATKLEQRRLDRPITVRDREINYLQRYDIGGGHKWSCSFSKASNRALFFSNGAHGLRHSYAQERMDELKGLGLSRVTALETVSQELGHFRAEITEVYLR</sequence>
<dbReference type="Proteomes" id="UP000886188">
    <property type="component" value="Unassembled WGS sequence"/>
</dbReference>
<dbReference type="GO" id="GO:0015074">
    <property type="term" value="P:DNA integration"/>
    <property type="evidence" value="ECO:0007669"/>
    <property type="project" value="InterPro"/>
</dbReference>
<keyword evidence="1" id="KW-0233">DNA recombination</keyword>